<accession>A0A395LN81</accession>
<protein>
    <submittedName>
        <fullName evidence="1">Uncharacterized protein</fullName>
    </submittedName>
</protein>
<reference evidence="1 2" key="1">
    <citation type="submission" date="2018-07" db="EMBL/GenBank/DDBJ databases">
        <title>Erythrobacter nanhaiensis sp. nov., a novel member of the genus Erythrobacter isolated from the South China Sea.</title>
        <authorList>
            <person name="Chen X."/>
            <person name="Liu J."/>
        </authorList>
    </citation>
    <scope>NUCLEOTIDE SEQUENCE [LARGE SCALE GENOMIC DNA]</scope>
    <source>
        <strain evidence="1 2">S-5</strain>
    </source>
</reference>
<name>A0A395LN81_9SPHN</name>
<organism evidence="1 2">
    <name type="scientific">Alteriqipengyuania lutimaris</name>
    <dbReference type="NCBI Taxonomy" id="1538146"/>
    <lineage>
        <taxon>Bacteria</taxon>
        <taxon>Pseudomonadati</taxon>
        <taxon>Pseudomonadota</taxon>
        <taxon>Alphaproteobacteria</taxon>
        <taxon>Sphingomonadales</taxon>
        <taxon>Erythrobacteraceae</taxon>
        <taxon>Alteriqipengyuania</taxon>
    </lineage>
</organism>
<dbReference type="RefSeq" id="WP_115492084.1">
    <property type="nucleotide sequence ID" value="NZ_JACHWW010000001.1"/>
</dbReference>
<gene>
    <name evidence="1" type="ORF">DL238_09755</name>
</gene>
<comment type="caution">
    <text evidence="1">The sequence shown here is derived from an EMBL/GenBank/DDBJ whole genome shotgun (WGS) entry which is preliminary data.</text>
</comment>
<dbReference type="EMBL" id="QRBB01000001">
    <property type="protein sequence ID" value="RDS77857.1"/>
    <property type="molecule type" value="Genomic_DNA"/>
</dbReference>
<dbReference type="Proteomes" id="UP000254101">
    <property type="component" value="Unassembled WGS sequence"/>
</dbReference>
<dbReference type="AlphaFoldDB" id="A0A395LN81"/>
<evidence type="ECO:0000313" key="1">
    <source>
        <dbReference type="EMBL" id="RDS77857.1"/>
    </source>
</evidence>
<sequence length="102" mass="11199">MDQADRLEEMNHGERKNLSDSAIEAIGKLLAATSLILQALKGLPPLDPMLARNAGQLKAMLAAFASLELTRRTYRRSQIAAALAAIRQFRMLCRPAQVWAAP</sequence>
<evidence type="ECO:0000313" key="2">
    <source>
        <dbReference type="Proteomes" id="UP000254101"/>
    </source>
</evidence>
<proteinExistence type="predicted"/>
<keyword evidence="2" id="KW-1185">Reference proteome</keyword>